<evidence type="ECO:0000313" key="2">
    <source>
        <dbReference type="EMBL" id="KZT63219.1"/>
    </source>
</evidence>
<sequence>MSGAIEDDIYDDLYGDSADVKDLTQAPSPAVQRYQESQSSQSQHEETKPPTGVSLLPAKPSQSSELSYSAQIAQQFSAYKQTPAQERQSRPSTLQGGNDSSSAHSQDGRRAVRPSEMKDEG</sequence>
<protein>
    <submittedName>
        <fullName evidence="2">Uncharacterized protein</fullName>
    </submittedName>
</protein>
<dbReference type="STRING" id="1314783.A0A165KJH4"/>
<dbReference type="Proteomes" id="UP000076727">
    <property type="component" value="Unassembled WGS sequence"/>
</dbReference>
<proteinExistence type="predicted"/>
<feature type="compositionally biased region" description="Polar residues" evidence="1">
    <location>
        <begin position="60"/>
        <end position="105"/>
    </location>
</feature>
<dbReference type="EMBL" id="KV429214">
    <property type="protein sequence ID" value="KZT63219.1"/>
    <property type="molecule type" value="Genomic_DNA"/>
</dbReference>
<evidence type="ECO:0000256" key="1">
    <source>
        <dbReference type="SAM" id="MobiDB-lite"/>
    </source>
</evidence>
<reference evidence="2 3" key="1">
    <citation type="journal article" date="2016" name="Mol. Biol. Evol.">
        <title>Comparative Genomics of Early-Diverging Mushroom-Forming Fungi Provides Insights into the Origins of Lignocellulose Decay Capabilities.</title>
        <authorList>
            <person name="Nagy L.G."/>
            <person name="Riley R."/>
            <person name="Tritt A."/>
            <person name="Adam C."/>
            <person name="Daum C."/>
            <person name="Floudas D."/>
            <person name="Sun H."/>
            <person name="Yadav J.S."/>
            <person name="Pangilinan J."/>
            <person name="Larsson K.H."/>
            <person name="Matsuura K."/>
            <person name="Barry K."/>
            <person name="Labutti K."/>
            <person name="Kuo R."/>
            <person name="Ohm R.A."/>
            <person name="Bhattacharya S.S."/>
            <person name="Shirouzu T."/>
            <person name="Yoshinaga Y."/>
            <person name="Martin F.M."/>
            <person name="Grigoriev I.V."/>
            <person name="Hibbett D.S."/>
        </authorList>
    </citation>
    <scope>NUCLEOTIDE SEQUENCE [LARGE SCALE GENOMIC DNA]</scope>
    <source>
        <strain evidence="2 3">L-15889</strain>
    </source>
</reference>
<feature type="compositionally biased region" description="Basic and acidic residues" evidence="1">
    <location>
        <begin position="106"/>
        <end position="121"/>
    </location>
</feature>
<dbReference type="AlphaFoldDB" id="A0A165KJH4"/>
<dbReference type="OrthoDB" id="1875751at2759"/>
<organism evidence="2 3">
    <name type="scientific">Daedalea quercina L-15889</name>
    <dbReference type="NCBI Taxonomy" id="1314783"/>
    <lineage>
        <taxon>Eukaryota</taxon>
        <taxon>Fungi</taxon>
        <taxon>Dikarya</taxon>
        <taxon>Basidiomycota</taxon>
        <taxon>Agaricomycotina</taxon>
        <taxon>Agaricomycetes</taxon>
        <taxon>Polyporales</taxon>
        <taxon>Fomitopsis</taxon>
    </lineage>
</organism>
<keyword evidence="3" id="KW-1185">Reference proteome</keyword>
<evidence type="ECO:0000313" key="3">
    <source>
        <dbReference type="Proteomes" id="UP000076727"/>
    </source>
</evidence>
<feature type="region of interest" description="Disordered" evidence="1">
    <location>
        <begin position="16"/>
        <end position="121"/>
    </location>
</feature>
<name>A0A165KJH4_9APHY</name>
<accession>A0A165KJH4</accession>
<gene>
    <name evidence="2" type="ORF">DAEQUDRAFT_700377</name>
</gene>